<dbReference type="GO" id="GO:0022857">
    <property type="term" value="F:transmembrane transporter activity"/>
    <property type="evidence" value="ECO:0007669"/>
    <property type="project" value="InterPro"/>
</dbReference>
<organism evidence="9 10">
    <name type="scientific">Dothidotthia symphoricarpi CBS 119687</name>
    <dbReference type="NCBI Taxonomy" id="1392245"/>
    <lineage>
        <taxon>Eukaryota</taxon>
        <taxon>Fungi</taxon>
        <taxon>Dikarya</taxon>
        <taxon>Ascomycota</taxon>
        <taxon>Pezizomycotina</taxon>
        <taxon>Dothideomycetes</taxon>
        <taxon>Pleosporomycetidae</taxon>
        <taxon>Pleosporales</taxon>
        <taxon>Dothidotthiaceae</taxon>
        <taxon>Dothidotthia</taxon>
    </lineage>
</organism>
<name>A0A6A6AFC8_9PLEO</name>
<feature type="region of interest" description="Disordered" evidence="7">
    <location>
        <begin position="493"/>
        <end position="524"/>
    </location>
</feature>
<keyword evidence="10" id="KW-1185">Reference proteome</keyword>
<feature type="transmembrane region" description="Helical" evidence="8">
    <location>
        <begin position="103"/>
        <end position="125"/>
    </location>
</feature>
<dbReference type="AlphaFoldDB" id="A0A6A6AFC8"/>
<dbReference type="Gene3D" id="1.20.1250.20">
    <property type="entry name" value="MFS general substrate transporter like domains"/>
    <property type="match status" value="1"/>
</dbReference>
<comment type="subcellular location">
    <subcellularLocation>
        <location evidence="1">Membrane</location>
        <topology evidence="1">Multi-pass membrane protein</topology>
    </subcellularLocation>
</comment>
<reference evidence="9" key="1">
    <citation type="journal article" date="2020" name="Stud. Mycol.">
        <title>101 Dothideomycetes genomes: a test case for predicting lifestyles and emergence of pathogens.</title>
        <authorList>
            <person name="Haridas S."/>
            <person name="Albert R."/>
            <person name="Binder M."/>
            <person name="Bloem J."/>
            <person name="Labutti K."/>
            <person name="Salamov A."/>
            <person name="Andreopoulos B."/>
            <person name="Baker S."/>
            <person name="Barry K."/>
            <person name="Bills G."/>
            <person name="Bluhm B."/>
            <person name="Cannon C."/>
            <person name="Castanera R."/>
            <person name="Culley D."/>
            <person name="Daum C."/>
            <person name="Ezra D."/>
            <person name="Gonzalez J."/>
            <person name="Henrissat B."/>
            <person name="Kuo A."/>
            <person name="Liang C."/>
            <person name="Lipzen A."/>
            <person name="Lutzoni F."/>
            <person name="Magnuson J."/>
            <person name="Mondo S."/>
            <person name="Nolan M."/>
            <person name="Ohm R."/>
            <person name="Pangilinan J."/>
            <person name="Park H.-J."/>
            <person name="Ramirez L."/>
            <person name="Alfaro M."/>
            <person name="Sun H."/>
            <person name="Tritt A."/>
            <person name="Yoshinaga Y."/>
            <person name="Zwiers L.-H."/>
            <person name="Turgeon B."/>
            <person name="Goodwin S."/>
            <person name="Spatafora J."/>
            <person name="Crous P."/>
            <person name="Grigoriev I."/>
        </authorList>
    </citation>
    <scope>NUCLEOTIDE SEQUENCE</scope>
    <source>
        <strain evidence="9">CBS 119687</strain>
    </source>
</reference>
<keyword evidence="3 8" id="KW-0812">Transmembrane</keyword>
<protein>
    <submittedName>
        <fullName evidence="9">MFS general substrate transporter</fullName>
    </submittedName>
</protein>
<dbReference type="EMBL" id="ML977504">
    <property type="protein sequence ID" value="KAF2130609.1"/>
    <property type="molecule type" value="Genomic_DNA"/>
</dbReference>
<accession>A0A6A6AFC8</accession>
<feature type="compositionally biased region" description="Basic and acidic residues" evidence="7">
    <location>
        <begin position="507"/>
        <end position="524"/>
    </location>
</feature>
<feature type="transmembrane region" description="Helical" evidence="8">
    <location>
        <begin position="227"/>
        <end position="249"/>
    </location>
</feature>
<feature type="transmembrane region" description="Helical" evidence="8">
    <location>
        <begin position="426"/>
        <end position="448"/>
    </location>
</feature>
<feature type="transmembrane region" description="Helical" evidence="8">
    <location>
        <begin position="62"/>
        <end position="79"/>
    </location>
</feature>
<evidence type="ECO:0000313" key="10">
    <source>
        <dbReference type="Proteomes" id="UP000799771"/>
    </source>
</evidence>
<evidence type="ECO:0000313" key="9">
    <source>
        <dbReference type="EMBL" id="KAF2130609.1"/>
    </source>
</evidence>
<comment type="similarity">
    <text evidence="6">Belongs to the major facilitator superfamily. Allantoate permease family.</text>
</comment>
<dbReference type="InterPro" id="IPR011701">
    <property type="entry name" value="MFS"/>
</dbReference>
<evidence type="ECO:0000256" key="2">
    <source>
        <dbReference type="ARBA" id="ARBA00022448"/>
    </source>
</evidence>
<keyword evidence="4 8" id="KW-1133">Transmembrane helix</keyword>
<dbReference type="Proteomes" id="UP000799771">
    <property type="component" value="Unassembled WGS sequence"/>
</dbReference>
<evidence type="ECO:0000256" key="5">
    <source>
        <dbReference type="ARBA" id="ARBA00023136"/>
    </source>
</evidence>
<dbReference type="GeneID" id="54411878"/>
<dbReference type="FunFam" id="1.20.1250.20:FF:000065">
    <property type="entry name" value="Putative MFS pantothenate transporter"/>
    <property type="match status" value="1"/>
</dbReference>
<dbReference type="InterPro" id="IPR036259">
    <property type="entry name" value="MFS_trans_sf"/>
</dbReference>
<dbReference type="RefSeq" id="XP_033524996.1">
    <property type="nucleotide sequence ID" value="XM_033671446.1"/>
</dbReference>
<proteinExistence type="inferred from homology"/>
<keyword evidence="2" id="KW-0813">Transport</keyword>
<keyword evidence="5 8" id="KW-0472">Membrane</keyword>
<gene>
    <name evidence="9" type="ORF">P153DRAFT_396002</name>
</gene>
<evidence type="ECO:0000256" key="1">
    <source>
        <dbReference type="ARBA" id="ARBA00004141"/>
    </source>
</evidence>
<dbReference type="PANTHER" id="PTHR43791">
    <property type="entry name" value="PERMEASE-RELATED"/>
    <property type="match status" value="1"/>
</dbReference>
<evidence type="ECO:0000256" key="3">
    <source>
        <dbReference type="ARBA" id="ARBA00022692"/>
    </source>
</evidence>
<dbReference type="GO" id="GO:0016020">
    <property type="term" value="C:membrane"/>
    <property type="evidence" value="ECO:0007669"/>
    <property type="project" value="UniProtKB-SubCell"/>
</dbReference>
<evidence type="ECO:0000256" key="8">
    <source>
        <dbReference type="SAM" id="Phobius"/>
    </source>
</evidence>
<dbReference type="Pfam" id="PF07690">
    <property type="entry name" value="MFS_1"/>
    <property type="match status" value="1"/>
</dbReference>
<evidence type="ECO:0000256" key="6">
    <source>
        <dbReference type="ARBA" id="ARBA00037968"/>
    </source>
</evidence>
<dbReference type="PANTHER" id="PTHR43791:SF28">
    <property type="entry name" value="MAJOR FACILITATOR SUPERFAMILY (MFS) PROFILE DOMAIN-CONTAINING PROTEIN"/>
    <property type="match status" value="1"/>
</dbReference>
<feature type="transmembrane region" description="Helical" evidence="8">
    <location>
        <begin position="394"/>
        <end position="414"/>
    </location>
</feature>
<feature type="transmembrane region" description="Helical" evidence="8">
    <location>
        <begin position="196"/>
        <end position="215"/>
    </location>
</feature>
<feature type="transmembrane region" description="Helical" evidence="8">
    <location>
        <begin position="365"/>
        <end position="388"/>
    </location>
</feature>
<sequence>MATATQPRDETSGVEARAGEFDTTYIAPADAPKRSPWKAWMYLWEWYPKHYSVEERKLLKKMDACLLSFCSFMFFLKWLDSSNINNAYVSGMKEELKLNGNQYSLFGTFYNLGYLVFQIPSLLLLSRPKIAKYYLPTMEVLWSIVTFTQSQMRNERDIYGTRFLLGILETPVASGTTYVLGSWYRPEEVFKRTGVWYISNNIAVMFGGYLQSAAYKNLNGVGGMAGWRWLFLIDGVISLPIAFAGFFIFPGLPSSAKPWWLTPAQHQLAKQRMLHAGIAPSQKLSWSIVKRTLRRWEFYTGVLAYTFFLSSSYPHGQMAIWLKDLAAKHPGAYTIPQINNIPTGAQAVSVVTALLATSLCMIYPLWSIFSIVQTIYLFANVCLLIWVIPKGLHFACYYLLGVSAAITPILMPFINMAMRDDSEARAITVGAMLTAGWAVFSFYPITVFPIVEGPRWTKGYSVNIAFIFGCWATFLVSQYMYLKSERRKQGQMIGAVAKDEEDGAGSDIDRKHASEVREIVEERT</sequence>
<dbReference type="OrthoDB" id="6132182at2759"/>
<feature type="transmembrane region" description="Helical" evidence="8">
    <location>
        <begin position="296"/>
        <end position="313"/>
    </location>
</feature>
<feature type="transmembrane region" description="Helical" evidence="8">
    <location>
        <begin position="460"/>
        <end position="482"/>
    </location>
</feature>
<evidence type="ECO:0000256" key="7">
    <source>
        <dbReference type="SAM" id="MobiDB-lite"/>
    </source>
</evidence>
<dbReference type="SUPFAM" id="SSF103473">
    <property type="entry name" value="MFS general substrate transporter"/>
    <property type="match status" value="1"/>
</dbReference>
<evidence type="ECO:0000256" key="4">
    <source>
        <dbReference type="ARBA" id="ARBA00022989"/>
    </source>
</evidence>